<dbReference type="RefSeq" id="WP_259056406.1">
    <property type="nucleotide sequence ID" value="NZ_JANUCT010000016.1"/>
</dbReference>
<gene>
    <name evidence="1" type="ORF">J2T55_002153</name>
</gene>
<organism evidence="1 2">
    <name type="scientific">Methylohalomonas lacus</name>
    <dbReference type="NCBI Taxonomy" id="398773"/>
    <lineage>
        <taxon>Bacteria</taxon>
        <taxon>Pseudomonadati</taxon>
        <taxon>Pseudomonadota</taxon>
        <taxon>Gammaproteobacteria</taxon>
        <taxon>Methylohalomonadales</taxon>
        <taxon>Methylohalomonadaceae</taxon>
        <taxon>Methylohalomonas</taxon>
    </lineage>
</organism>
<sequence>MTTPKMDVDYTIFRHRLTTVLLPAGLAPRQLRRLLLVTALMALLAGCAAWQPVPRESGGETAACLQFYADFDRAVDRAGVADAQAARIAGFPHLRVNRLLASFRDELTAAQRPDWLARLRALAATAEVVELANLPPRPATWQALGVADRHTAAARLADCGDHLLATDRAAEQNLVLLRDRTRVADAYQDYQRVLGLYPLTALAVSVGVGNLHAETRARFARPDHSTSGELIDYVPVTPRPAAIAELPRDALGIPQPTAMQRERLFARHAPVWRIDTATPADRIGRPVWRDGRIEIVTTQPIVYEKLSYTRWRGDVLLQLNYVIWLPARPKTGPLDLLGGHLDGVTWRVTLAPDGQVLMYDAMHNCGCYHMAFPGPRLEPRERGGPWQEPLITPAAAPQPGDDQRVRIRLATGSHYLQQITAVAADVSGVGYVTADYYELRSLATAVSERRRSLFDERGLVPGSERLERWLLWPMGVPEPGAMRQWGTHATAFVGKRHFDEPFLIQRYFSPE</sequence>
<evidence type="ECO:0000313" key="1">
    <source>
        <dbReference type="EMBL" id="MCS3904120.1"/>
    </source>
</evidence>
<reference evidence="1" key="1">
    <citation type="submission" date="2022-08" db="EMBL/GenBank/DDBJ databases">
        <title>Genomic Encyclopedia of Type Strains, Phase III (KMG-III): the genomes of soil and plant-associated and newly described type strains.</title>
        <authorList>
            <person name="Whitman W."/>
        </authorList>
    </citation>
    <scope>NUCLEOTIDE SEQUENCE</scope>
    <source>
        <strain evidence="1">HMT 1</strain>
    </source>
</reference>
<comment type="caution">
    <text evidence="1">The sequence shown here is derived from an EMBL/GenBank/DDBJ whole genome shotgun (WGS) entry which is preliminary data.</text>
</comment>
<proteinExistence type="predicted"/>
<protein>
    <submittedName>
        <fullName evidence="1">Uncharacterized protein</fullName>
    </submittedName>
</protein>
<accession>A0AAE3L1V2</accession>
<dbReference type="AlphaFoldDB" id="A0AAE3L1V2"/>
<dbReference type="Proteomes" id="UP001204445">
    <property type="component" value="Unassembled WGS sequence"/>
</dbReference>
<evidence type="ECO:0000313" key="2">
    <source>
        <dbReference type="Proteomes" id="UP001204445"/>
    </source>
</evidence>
<dbReference type="EMBL" id="JANUCT010000016">
    <property type="protein sequence ID" value="MCS3904120.1"/>
    <property type="molecule type" value="Genomic_DNA"/>
</dbReference>
<name>A0AAE3L1V2_9GAMM</name>
<keyword evidence="2" id="KW-1185">Reference proteome</keyword>